<feature type="compositionally biased region" description="Polar residues" evidence="2">
    <location>
        <begin position="1"/>
        <end position="10"/>
    </location>
</feature>
<dbReference type="PANTHER" id="PTHR12281">
    <property type="entry name" value="RP42 RELATED"/>
    <property type="match status" value="1"/>
</dbReference>
<dbReference type="GO" id="GO:0097602">
    <property type="term" value="F:cullin family protein binding"/>
    <property type="evidence" value="ECO:0007669"/>
    <property type="project" value="TreeGrafter"/>
</dbReference>
<feature type="region of interest" description="Disordered" evidence="2">
    <location>
        <begin position="1"/>
        <end position="44"/>
    </location>
</feature>
<dbReference type="GO" id="GO:0045116">
    <property type="term" value="P:protein neddylation"/>
    <property type="evidence" value="ECO:0007669"/>
    <property type="project" value="TreeGrafter"/>
</dbReference>
<dbReference type="EMBL" id="ML210151">
    <property type="protein sequence ID" value="TFK29171.1"/>
    <property type="molecule type" value="Genomic_DNA"/>
</dbReference>
<dbReference type="GO" id="GO:0000151">
    <property type="term" value="C:ubiquitin ligase complex"/>
    <property type="evidence" value="ECO:0007669"/>
    <property type="project" value="TreeGrafter"/>
</dbReference>
<dbReference type="PANTHER" id="PTHR12281:SF31">
    <property type="entry name" value="DCN1-LIKE PROTEIN 3"/>
    <property type="match status" value="1"/>
</dbReference>
<dbReference type="InterPro" id="IPR014764">
    <property type="entry name" value="DCN-prot"/>
</dbReference>
<gene>
    <name evidence="4" type="ORF">FA15DRAFT_429039</name>
</gene>
<dbReference type="OrthoDB" id="27198at2759"/>
<dbReference type="STRING" id="230819.A0A5C3LKI5"/>
<evidence type="ECO:0000256" key="1">
    <source>
        <dbReference type="RuleBase" id="RU410713"/>
    </source>
</evidence>
<dbReference type="GO" id="GO:0032182">
    <property type="term" value="F:ubiquitin-like protein binding"/>
    <property type="evidence" value="ECO:0007669"/>
    <property type="project" value="TreeGrafter"/>
</dbReference>
<sequence>MDMMSQNSQAHCRPRVARSQIELRPANGSARRSSSTTAVDEFQAGKYDNNNPCSDCSRFSLFLLQKSTKQSSESFAVYPAFPNPSNGRQEDGGERRSVLRSYRSIDTRCKEVLGNIPSKSRGAPSAPSTSKLNALFDKYKDPNSDEISIDGTISLCEDLNVDPEDVVMLAVATELKSPRIGEWTRQGWVDGWKALG</sequence>
<feature type="domain" description="DCUN1" evidence="3">
    <location>
        <begin position="127"/>
        <end position="196"/>
    </location>
</feature>
<evidence type="ECO:0000256" key="2">
    <source>
        <dbReference type="SAM" id="MobiDB-lite"/>
    </source>
</evidence>
<dbReference type="InterPro" id="IPR005176">
    <property type="entry name" value="PONY_dom"/>
</dbReference>
<accession>A0A5C3LKI5</accession>
<dbReference type="AlphaFoldDB" id="A0A5C3LKI5"/>
<dbReference type="PROSITE" id="PS51229">
    <property type="entry name" value="DCUN1"/>
    <property type="match status" value="1"/>
</dbReference>
<name>A0A5C3LKI5_COPMA</name>
<proteinExistence type="predicted"/>
<protein>
    <recommendedName>
        <fullName evidence="1">Defective in cullin neddylation protein</fullName>
    </recommendedName>
</protein>
<organism evidence="4 5">
    <name type="scientific">Coprinopsis marcescibilis</name>
    <name type="common">Agaric fungus</name>
    <name type="synonym">Psathyrella marcescibilis</name>
    <dbReference type="NCBI Taxonomy" id="230819"/>
    <lineage>
        <taxon>Eukaryota</taxon>
        <taxon>Fungi</taxon>
        <taxon>Dikarya</taxon>
        <taxon>Basidiomycota</taxon>
        <taxon>Agaricomycotina</taxon>
        <taxon>Agaricomycetes</taxon>
        <taxon>Agaricomycetidae</taxon>
        <taxon>Agaricales</taxon>
        <taxon>Agaricineae</taxon>
        <taxon>Psathyrellaceae</taxon>
        <taxon>Coprinopsis</taxon>
    </lineage>
</organism>
<dbReference type="GO" id="GO:0031624">
    <property type="term" value="F:ubiquitin conjugating enzyme binding"/>
    <property type="evidence" value="ECO:0007669"/>
    <property type="project" value="TreeGrafter"/>
</dbReference>
<evidence type="ECO:0000313" key="4">
    <source>
        <dbReference type="EMBL" id="TFK29171.1"/>
    </source>
</evidence>
<dbReference type="Proteomes" id="UP000307440">
    <property type="component" value="Unassembled WGS sequence"/>
</dbReference>
<evidence type="ECO:0000313" key="5">
    <source>
        <dbReference type="Proteomes" id="UP000307440"/>
    </source>
</evidence>
<reference evidence="4 5" key="1">
    <citation type="journal article" date="2019" name="Nat. Ecol. Evol.">
        <title>Megaphylogeny resolves global patterns of mushroom evolution.</title>
        <authorList>
            <person name="Varga T."/>
            <person name="Krizsan K."/>
            <person name="Foldi C."/>
            <person name="Dima B."/>
            <person name="Sanchez-Garcia M."/>
            <person name="Sanchez-Ramirez S."/>
            <person name="Szollosi G.J."/>
            <person name="Szarkandi J.G."/>
            <person name="Papp V."/>
            <person name="Albert L."/>
            <person name="Andreopoulos W."/>
            <person name="Angelini C."/>
            <person name="Antonin V."/>
            <person name="Barry K.W."/>
            <person name="Bougher N.L."/>
            <person name="Buchanan P."/>
            <person name="Buyck B."/>
            <person name="Bense V."/>
            <person name="Catcheside P."/>
            <person name="Chovatia M."/>
            <person name="Cooper J."/>
            <person name="Damon W."/>
            <person name="Desjardin D."/>
            <person name="Finy P."/>
            <person name="Geml J."/>
            <person name="Haridas S."/>
            <person name="Hughes K."/>
            <person name="Justo A."/>
            <person name="Karasinski D."/>
            <person name="Kautmanova I."/>
            <person name="Kiss B."/>
            <person name="Kocsube S."/>
            <person name="Kotiranta H."/>
            <person name="LaButti K.M."/>
            <person name="Lechner B.E."/>
            <person name="Liimatainen K."/>
            <person name="Lipzen A."/>
            <person name="Lukacs Z."/>
            <person name="Mihaltcheva S."/>
            <person name="Morgado L.N."/>
            <person name="Niskanen T."/>
            <person name="Noordeloos M.E."/>
            <person name="Ohm R.A."/>
            <person name="Ortiz-Santana B."/>
            <person name="Ovrebo C."/>
            <person name="Racz N."/>
            <person name="Riley R."/>
            <person name="Savchenko A."/>
            <person name="Shiryaev A."/>
            <person name="Soop K."/>
            <person name="Spirin V."/>
            <person name="Szebenyi C."/>
            <person name="Tomsovsky M."/>
            <person name="Tulloss R.E."/>
            <person name="Uehling J."/>
            <person name="Grigoriev I.V."/>
            <person name="Vagvolgyi C."/>
            <person name="Papp T."/>
            <person name="Martin F.M."/>
            <person name="Miettinen O."/>
            <person name="Hibbett D.S."/>
            <person name="Nagy L.G."/>
        </authorList>
    </citation>
    <scope>NUCLEOTIDE SEQUENCE [LARGE SCALE GENOMIC DNA]</scope>
    <source>
        <strain evidence="4 5">CBS 121175</strain>
    </source>
</reference>
<comment type="function">
    <text evidence="1">Neddylation of cullins play an essential role in the regulation of SCF-type complexes activity.</text>
</comment>
<keyword evidence="5" id="KW-1185">Reference proteome</keyword>
<dbReference type="Gene3D" id="1.10.238.10">
    <property type="entry name" value="EF-hand"/>
    <property type="match status" value="1"/>
</dbReference>
<evidence type="ECO:0000259" key="3">
    <source>
        <dbReference type="PROSITE" id="PS51229"/>
    </source>
</evidence>